<dbReference type="InterPro" id="IPR058240">
    <property type="entry name" value="rSAM_sf"/>
</dbReference>
<evidence type="ECO:0000259" key="8">
    <source>
        <dbReference type="PROSITE" id="PS51918"/>
    </source>
</evidence>
<keyword evidence="3 6" id="KW-0479">Metal-binding</keyword>
<dbReference type="EMBL" id="JAJMLW010000003">
    <property type="protein sequence ID" value="MCI2242492.1"/>
    <property type="molecule type" value="Genomic_DNA"/>
</dbReference>
<dbReference type="NCBIfam" id="TIGR03904">
    <property type="entry name" value="SAM_YgiQ"/>
    <property type="match status" value="1"/>
</dbReference>
<dbReference type="InterPro" id="IPR023404">
    <property type="entry name" value="rSAM_horseshoe"/>
</dbReference>
<dbReference type="Pfam" id="PF11842">
    <property type="entry name" value="DUF3362"/>
    <property type="match status" value="1"/>
</dbReference>
<feature type="compositionally biased region" description="Basic and acidic residues" evidence="7">
    <location>
        <begin position="636"/>
        <end position="646"/>
    </location>
</feature>
<dbReference type="InterPro" id="IPR013704">
    <property type="entry name" value="UPF0313_N"/>
</dbReference>
<keyword evidence="1 6" id="KW-0004">4Fe-4S</keyword>
<dbReference type="InterPro" id="IPR024560">
    <property type="entry name" value="UPF0313_C"/>
</dbReference>
<reference evidence="9" key="1">
    <citation type="submission" date="2021-11" db="EMBL/GenBank/DDBJ databases">
        <title>A Novel Adlercreutzia Species, isolated from a Allomyrina dichotoma larva feces.</title>
        <authorList>
            <person name="Suh M.K."/>
        </authorList>
    </citation>
    <scope>NUCLEOTIDE SEQUENCE</scope>
    <source>
        <strain evidence="9">JBNU-10</strain>
    </source>
</reference>
<keyword evidence="2 6" id="KW-0949">S-adenosyl-L-methionine</keyword>
<dbReference type="SFLD" id="SFLDG01082">
    <property type="entry name" value="B12-binding_domain_containing"/>
    <property type="match status" value="1"/>
</dbReference>
<dbReference type="SFLD" id="SFLDG01069">
    <property type="entry name" value="UPF0313"/>
    <property type="match status" value="1"/>
</dbReference>
<feature type="compositionally biased region" description="Basic and acidic residues" evidence="7">
    <location>
        <begin position="676"/>
        <end position="690"/>
    </location>
</feature>
<feature type="domain" description="Radical SAM core" evidence="8">
    <location>
        <begin position="333"/>
        <end position="604"/>
    </location>
</feature>
<dbReference type="Pfam" id="PF08497">
    <property type="entry name" value="Radical_SAM_N"/>
    <property type="match status" value="1"/>
</dbReference>
<dbReference type="PANTHER" id="PTHR32331">
    <property type="entry name" value="UPF0313 PROTEIN YGIQ"/>
    <property type="match status" value="1"/>
</dbReference>
<comment type="caution">
    <text evidence="9">The sequence shown here is derived from an EMBL/GenBank/DDBJ whole genome shotgun (WGS) entry which is preliminary data.</text>
</comment>
<evidence type="ECO:0000256" key="3">
    <source>
        <dbReference type="ARBA" id="ARBA00022723"/>
    </source>
</evidence>
<dbReference type="PROSITE" id="PS51918">
    <property type="entry name" value="RADICAL_SAM"/>
    <property type="match status" value="1"/>
</dbReference>
<dbReference type="Gene3D" id="3.80.30.20">
    <property type="entry name" value="tm_1862 like domain"/>
    <property type="match status" value="1"/>
</dbReference>
<evidence type="ECO:0000313" key="9">
    <source>
        <dbReference type="EMBL" id="MCI2242492.1"/>
    </source>
</evidence>
<evidence type="ECO:0000313" key="10">
    <source>
        <dbReference type="Proteomes" id="UP001430755"/>
    </source>
</evidence>
<dbReference type="SUPFAM" id="SSF102114">
    <property type="entry name" value="Radical SAM enzymes"/>
    <property type="match status" value="1"/>
</dbReference>
<sequence length="717" mass="78045">MAARKANPRPTGARGGTSTPARKAASRPAGAPAPAPRHSEVDFPPLTAEAARARGWDQVDFVYVSGDAYVDHPSFGAAIIVRLLESKGFKVGVIAQPDWTDDASVTVFGEPRLGFLVSAGNMDSMVNHYTVAKRRRHDDAYTPGGVGGRRPNHAAVVYGNLIRRTYKHAPIILGGIEASLRRLAHYDYWSDALKRSILLDSGADLVSYGMGERSVVAIAEALDAGLAVSDLTFIPGTVFRTSSLDHVVDYELLPSWDELSADRRAFAASFAAQYANSDPLTGRRLVEPYPHGVYVVQNPPSEPLTTAEMDAVYRLPFTRAWHPSYDEAGGVPALAEVKFSLVSNRGCYGECAFCALTFHQGRIVQARSHESLLEEARALTDDPDFKGYIHDVGGPTADFRGPACADQLRRGACPGKRCLAPEPCRRLEVTHADYVALLRELRALPGVKRVFVRSGIRFDYVMADPDPTFLRELVAHHVSGQLKVAPEHVSRRVLDVMGKPPHAVYEAFAAAFDEENRRAGKRQFLVPYLMSSHPGCTLADAVELAEFCRDMGHNPEQVQDFYPTPGSMATAMYYTGLDPRTMEPVYVPRSPHEKALQRALIQYRNPANHDLVREALRRAHREDLIGYGPKCLVRPEKADKGKKEGAGKAGKGAGKAKTAGRKAGKEPGRPGAPAPRRADDRGGRPSRDAGPRAANRKGRGPAPKANGHKGGIRKQGK</sequence>
<dbReference type="RefSeq" id="WP_242165816.1">
    <property type="nucleotide sequence ID" value="NZ_JAJMLW010000003.1"/>
</dbReference>
<feature type="region of interest" description="Disordered" evidence="7">
    <location>
        <begin position="1"/>
        <end position="42"/>
    </location>
</feature>
<dbReference type="InterPro" id="IPR006638">
    <property type="entry name" value="Elp3/MiaA/NifB-like_rSAM"/>
</dbReference>
<accession>A0ABS9WJ56</accession>
<keyword evidence="5 6" id="KW-0411">Iron-sulfur</keyword>
<dbReference type="SFLD" id="SFLDS00029">
    <property type="entry name" value="Radical_SAM"/>
    <property type="match status" value="1"/>
</dbReference>
<comment type="similarity">
    <text evidence="6">Belongs to the UPF0313 family.</text>
</comment>
<proteinExistence type="inferred from homology"/>
<comment type="cofactor">
    <cofactor evidence="6">
        <name>[4Fe-4S] cluster</name>
        <dbReference type="ChEBI" id="CHEBI:49883"/>
    </cofactor>
    <text evidence="6">Binds 1 [4Fe-4S] cluster. The cluster is coordinated with 3 cysteines and an exchangeable S-adenosyl-L-methionine.</text>
</comment>
<gene>
    <name evidence="9" type="ORF">LPT13_09020</name>
</gene>
<feature type="binding site" evidence="6">
    <location>
        <position position="351"/>
    </location>
    <ligand>
        <name>[4Fe-4S] cluster</name>
        <dbReference type="ChEBI" id="CHEBI:49883"/>
        <note>4Fe-4S-S-AdoMet</note>
    </ligand>
</feature>
<protein>
    <submittedName>
        <fullName evidence="9">YgiQ family radical SAM protein</fullName>
    </submittedName>
</protein>
<evidence type="ECO:0000256" key="4">
    <source>
        <dbReference type="ARBA" id="ARBA00023004"/>
    </source>
</evidence>
<organism evidence="9 10">
    <name type="scientific">Adlercreutzia faecimuris</name>
    <dbReference type="NCBI Taxonomy" id="2897341"/>
    <lineage>
        <taxon>Bacteria</taxon>
        <taxon>Bacillati</taxon>
        <taxon>Actinomycetota</taxon>
        <taxon>Coriobacteriia</taxon>
        <taxon>Eggerthellales</taxon>
        <taxon>Eggerthellaceae</taxon>
        <taxon>Adlercreutzia</taxon>
    </lineage>
</organism>
<feature type="compositionally biased region" description="Low complexity" evidence="7">
    <location>
        <begin position="20"/>
        <end position="32"/>
    </location>
</feature>
<feature type="binding site" evidence="6">
    <location>
        <position position="354"/>
    </location>
    <ligand>
        <name>[4Fe-4S] cluster</name>
        <dbReference type="ChEBI" id="CHEBI:49883"/>
        <note>4Fe-4S-S-AdoMet</note>
    </ligand>
</feature>
<keyword evidence="4 6" id="KW-0408">Iron</keyword>
<feature type="binding site" evidence="6">
    <location>
        <position position="347"/>
    </location>
    <ligand>
        <name>[4Fe-4S] cluster</name>
        <dbReference type="ChEBI" id="CHEBI:49883"/>
        <note>4Fe-4S-S-AdoMet</note>
    </ligand>
</feature>
<evidence type="ECO:0000256" key="1">
    <source>
        <dbReference type="ARBA" id="ARBA00022485"/>
    </source>
</evidence>
<evidence type="ECO:0000256" key="5">
    <source>
        <dbReference type="ARBA" id="ARBA00023014"/>
    </source>
</evidence>
<feature type="compositionally biased region" description="Basic residues" evidence="7">
    <location>
        <begin position="706"/>
        <end position="717"/>
    </location>
</feature>
<dbReference type="SMART" id="SM00729">
    <property type="entry name" value="Elp3"/>
    <property type="match status" value="1"/>
</dbReference>
<evidence type="ECO:0000256" key="2">
    <source>
        <dbReference type="ARBA" id="ARBA00022691"/>
    </source>
</evidence>
<dbReference type="InterPro" id="IPR007197">
    <property type="entry name" value="rSAM"/>
</dbReference>
<keyword evidence="10" id="KW-1185">Reference proteome</keyword>
<feature type="region of interest" description="Disordered" evidence="7">
    <location>
        <begin position="636"/>
        <end position="717"/>
    </location>
</feature>
<dbReference type="HAMAP" id="MF_01251">
    <property type="entry name" value="UPF0313"/>
    <property type="match status" value="1"/>
</dbReference>
<evidence type="ECO:0000256" key="7">
    <source>
        <dbReference type="SAM" id="MobiDB-lite"/>
    </source>
</evidence>
<dbReference type="Proteomes" id="UP001430755">
    <property type="component" value="Unassembled WGS sequence"/>
</dbReference>
<name>A0ABS9WJ56_9ACTN</name>
<evidence type="ECO:0000256" key="6">
    <source>
        <dbReference type="HAMAP-Rule" id="MF_01251"/>
    </source>
</evidence>
<dbReference type="PANTHER" id="PTHR32331:SF0">
    <property type="entry name" value="UPF0313 PROTEIN YGIQ"/>
    <property type="match status" value="1"/>
</dbReference>
<dbReference type="InterPro" id="IPR022946">
    <property type="entry name" value="UPF0313"/>
</dbReference>